<name>A0ABV6N3G4_9PSEU</name>
<comment type="caution">
    <text evidence="1">The sequence shown here is derived from an EMBL/GenBank/DDBJ whole genome shotgun (WGS) entry which is preliminary data.</text>
</comment>
<protein>
    <submittedName>
        <fullName evidence="1">Uncharacterized protein</fullName>
    </submittedName>
</protein>
<evidence type="ECO:0000313" key="1">
    <source>
        <dbReference type="EMBL" id="MFC0547093.1"/>
    </source>
</evidence>
<sequence>MQIASKLPGLLLSDARTNMMECLQIAEGLIGTSDRELQVALLALPEIGLAIEAAIQYQALAAQNFEIYLNRI</sequence>
<dbReference type="RefSeq" id="WP_273937329.1">
    <property type="nucleotide sequence ID" value="NZ_CP097263.1"/>
</dbReference>
<keyword evidence="2" id="KW-1185">Reference proteome</keyword>
<dbReference type="Proteomes" id="UP001589810">
    <property type="component" value="Unassembled WGS sequence"/>
</dbReference>
<accession>A0ABV6N3G4</accession>
<organism evidence="1 2">
    <name type="scientific">Kutzneria chonburiensis</name>
    <dbReference type="NCBI Taxonomy" id="1483604"/>
    <lineage>
        <taxon>Bacteria</taxon>
        <taxon>Bacillati</taxon>
        <taxon>Actinomycetota</taxon>
        <taxon>Actinomycetes</taxon>
        <taxon>Pseudonocardiales</taxon>
        <taxon>Pseudonocardiaceae</taxon>
        <taxon>Kutzneria</taxon>
    </lineage>
</organism>
<dbReference type="EMBL" id="JBHLUD010000013">
    <property type="protein sequence ID" value="MFC0547093.1"/>
    <property type="molecule type" value="Genomic_DNA"/>
</dbReference>
<reference evidence="1 2" key="1">
    <citation type="submission" date="2024-09" db="EMBL/GenBank/DDBJ databases">
        <authorList>
            <person name="Sun Q."/>
            <person name="Mori K."/>
        </authorList>
    </citation>
    <scope>NUCLEOTIDE SEQUENCE [LARGE SCALE GENOMIC DNA]</scope>
    <source>
        <strain evidence="1 2">TBRC 1432</strain>
    </source>
</reference>
<evidence type="ECO:0000313" key="2">
    <source>
        <dbReference type="Proteomes" id="UP001589810"/>
    </source>
</evidence>
<proteinExistence type="predicted"/>
<gene>
    <name evidence="1" type="ORF">ACFFH7_36670</name>
</gene>